<evidence type="ECO:0008006" key="4">
    <source>
        <dbReference type="Google" id="ProtNLM"/>
    </source>
</evidence>
<evidence type="ECO:0000256" key="1">
    <source>
        <dbReference type="SAM" id="SignalP"/>
    </source>
</evidence>
<dbReference type="OrthoDB" id="173733at2"/>
<sequence>MEQTDGFFPKDPKRRVVLAKLLNIPPVLLAAVGLDSFLSADESQAEQATIPGPASKHIDVEEYYTTLQSYWTEGYPNGLEAAVDDTLTRIDRLHDIALYVRTQQKPEIIRLLCGYQIQLAEIAKEQRSFQAAKSYLTNALLLAREKACTDLLPIVLYRREILFDDLGDREQALLNLEQIKQNKHKWRIPAQLRGATLSVAARAQAAAAQSEDEKKNALLYLDEAENLTRTAITSNYLFFVSYDRERYLLDRAAALMRPVDKKLRAPERAQECLLRVEQERKISGKLMNICRQQDTDLIQAQIYHDNGYDPIAAATAEQVVNTLEATGQYKYLKPVTALFQGLKERHPYEDFSVSLELALMRVKSPRLFH</sequence>
<organism evidence="2 3">
    <name type="scientific">Ktedonosporobacter rubrisoli</name>
    <dbReference type="NCBI Taxonomy" id="2509675"/>
    <lineage>
        <taxon>Bacteria</taxon>
        <taxon>Bacillati</taxon>
        <taxon>Chloroflexota</taxon>
        <taxon>Ktedonobacteria</taxon>
        <taxon>Ktedonobacterales</taxon>
        <taxon>Ktedonosporobacteraceae</taxon>
        <taxon>Ktedonosporobacter</taxon>
    </lineage>
</organism>
<evidence type="ECO:0000313" key="2">
    <source>
        <dbReference type="EMBL" id="QBD78743.1"/>
    </source>
</evidence>
<reference evidence="2 3" key="1">
    <citation type="submission" date="2019-01" db="EMBL/GenBank/DDBJ databases">
        <title>Ktedonosporobacter rubrisoli SCAWS-G2.</title>
        <authorList>
            <person name="Huang Y."/>
            <person name="Yan B."/>
        </authorList>
    </citation>
    <scope>NUCLEOTIDE SEQUENCE [LARGE SCALE GENOMIC DNA]</scope>
    <source>
        <strain evidence="2 3">SCAWS-G2</strain>
    </source>
</reference>
<dbReference type="EMBL" id="CP035758">
    <property type="protein sequence ID" value="QBD78743.1"/>
    <property type="molecule type" value="Genomic_DNA"/>
</dbReference>
<dbReference type="AlphaFoldDB" id="A0A4P6JTU4"/>
<gene>
    <name evidence="2" type="ORF">EPA93_23260</name>
</gene>
<keyword evidence="3" id="KW-1185">Reference proteome</keyword>
<accession>A0A4P6JTU4</accession>
<protein>
    <recommendedName>
        <fullName evidence="4">Tetratricopeptide repeat protein</fullName>
    </recommendedName>
</protein>
<dbReference type="RefSeq" id="WP_129889796.1">
    <property type="nucleotide sequence ID" value="NZ_CP035758.1"/>
</dbReference>
<dbReference type="KEGG" id="kbs:EPA93_23260"/>
<dbReference type="Proteomes" id="UP000290365">
    <property type="component" value="Chromosome"/>
</dbReference>
<feature type="chain" id="PRO_5020486645" description="Tetratricopeptide repeat protein" evidence="1">
    <location>
        <begin position="31"/>
        <end position="369"/>
    </location>
</feature>
<proteinExistence type="predicted"/>
<evidence type="ECO:0000313" key="3">
    <source>
        <dbReference type="Proteomes" id="UP000290365"/>
    </source>
</evidence>
<feature type="signal peptide" evidence="1">
    <location>
        <begin position="1"/>
        <end position="30"/>
    </location>
</feature>
<name>A0A4P6JTU4_KTERU</name>
<keyword evidence="1" id="KW-0732">Signal</keyword>